<gene>
    <name evidence="1" type="ORF">DB895_08360</name>
</gene>
<keyword evidence="2" id="KW-1185">Reference proteome</keyword>
<dbReference type="OrthoDB" id="1119488at2"/>
<comment type="caution">
    <text evidence="1">The sequence shown here is derived from an EMBL/GenBank/DDBJ whole genome shotgun (WGS) entry which is preliminary data.</text>
</comment>
<evidence type="ECO:0000313" key="2">
    <source>
        <dbReference type="Proteomes" id="UP000245449"/>
    </source>
</evidence>
<name>A0A2U1JIW9_9FLAO</name>
<dbReference type="InterPro" id="IPR046144">
    <property type="entry name" value="DUF6146"/>
</dbReference>
<dbReference type="PROSITE" id="PS51257">
    <property type="entry name" value="PROKAR_LIPOPROTEIN"/>
    <property type="match status" value="1"/>
</dbReference>
<organism evidence="1 2">
    <name type="scientific">Flavobacterium psychrotolerans</name>
    <dbReference type="NCBI Taxonomy" id="2169410"/>
    <lineage>
        <taxon>Bacteria</taxon>
        <taxon>Pseudomonadati</taxon>
        <taxon>Bacteroidota</taxon>
        <taxon>Flavobacteriia</taxon>
        <taxon>Flavobacteriales</taxon>
        <taxon>Flavobacteriaceae</taxon>
        <taxon>Flavobacterium</taxon>
    </lineage>
</organism>
<dbReference type="RefSeq" id="WP_116724979.1">
    <property type="nucleotide sequence ID" value="NZ_QCZI01000009.1"/>
</dbReference>
<evidence type="ECO:0000313" key="1">
    <source>
        <dbReference type="EMBL" id="PWA05106.1"/>
    </source>
</evidence>
<dbReference type="AlphaFoldDB" id="A0A2U1JIW9"/>
<evidence type="ECO:0008006" key="3">
    <source>
        <dbReference type="Google" id="ProtNLM"/>
    </source>
</evidence>
<accession>A0A2U1JIW9</accession>
<protein>
    <recommendedName>
        <fullName evidence="3">Lipoprotein</fullName>
    </recommendedName>
</protein>
<dbReference type="EMBL" id="QCZI01000009">
    <property type="protein sequence ID" value="PWA05106.1"/>
    <property type="molecule type" value="Genomic_DNA"/>
</dbReference>
<sequence>MKKLLFFGFIFIVTLSCTTTKLKVSNPEKPELTQKDTIRIANEELHYEIIIFDAGFNSWLASKAKPRTYYSLPFLENKNYLFVTEWNARVLQPQRYDPNLYEMRIDYDPNIHYGLEVNYLLYNYFVYFQNQYKQKL</sequence>
<dbReference type="Proteomes" id="UP000245449">
    <property type="component" value="Unassembled WGS sequence"/>
</dbReference>
<dbReference type="Pfam" id="PF19643">
    <property type="entry name" value="DUF6146"/>
    <property type="match status" value="1"/>
</dbReference>
<proteinExistence type="predicted"/>
<reference evidence="1 2" key="1">
    <citation type="submission" date="2018-04" db="EMBL/GenBank/DDBJ databases">
        <title>Flavobacterium sp. nov., isolated from glacier ice.</title>
        <authorList>
            <person name="Liu Q."/>
            <person name="Xin Y.-H."/>
        </authorList>
    </citation>
    <scope>NUCLEOTIDE SEQUENCE [LARGE SCALE GENOMIC DNA]</scope>
    <source>
        <strain evidence="1 2">RB1R5</strain>
    </source>
</reference>